<dbReference type="SUPFAM" id="SSF48403">
    <property type="entry name" value="Ankyrin repeat"/>
    <property type="match status" value="1"/>
</dbReference>
<dbReference type="PANTHER" id="PTHR24171">
    <property type="entry name" value="ANKYRIN REPEAT DOMAIN-CONTAINING PROTEIN 39-RELATED"/>
    <property type="match status" value="1"/>
</dbReference>
<evidence type="ECO:0000256" key="1">
    <source>
        <dbReference type="ARBA" id="ARBA00022737"/>
    </source>
</evidence>
<reference evidence="5" key="1">
    <citation type="submission" date="2019-07" db="EMBL/GenBank/DDBJ databases">
        <title>Complete Genome Sequences of Vibrion rotiferianus strain AM7.</title>
        <authorList>
            <person name="Miyazaki K."/>
            <person name="Wiseschart A."/>
            <person name="Pootanakit K."/>
            <person name="Ishimori K."/>
            <person name="Kitahara K."/>
        </authorList>
    </citation>
    <scope>NUCLEOTIDE SEQUENCE [LARGE SCALE GENOMIC DNA]</scope>
    <source>
        <strain evidence="5">AM7</strain>
    </source>
</reference>
<evidence type="ECO:0000256" key="2">
    <source>
        <dbReference type="ARBA" id="ARBA00023043"/>
    </source>
</evidence>
<feature type="signal peptide" evidence="3">
    <location>
        <begin position="1"/>
        <end position="24"/>
    </location>
</feature>
<dbReference type="AlphaFoldDB" id="A0A510IF81"/>
<sequence>MLKVALWLLVFALCSVLTSKVVDAMSIVDGKPYPSAFFSGELLLVALAIKEKELKKAKKLAEALPDIDALGKENFTLLAFAVADNNVPAIKMLMTLGADPAHQLGKHKDRGTIGSFSMWNRSTKALRALLESGMDPDQRETDRTLIYKVPELRDNDSLKLLVEFGADVNVRDRLGQTPLFDFINVSFDEALYLLDHGADPFVMDRSGMTAAYSVQDELNNMDKSTEAYQKMLTIQQKMTELGVTFPALTPYGERFRNDIVYCKEPRGYRPRAECKVEGVNRFLKPQSEESKLADEKILRERYGIDVHL</sequence>
<proteinExistence type="predicted"/>
<feature type="chain" id="PRO_5022087720" evidence="3">
    <location>
        <begin position="25"/>
        <end position="308"/>
    </location>
</feature>
<dbReference type="InterPro" id="IPR036770">
    <property type="entry name" value="Ankyrin_rpt-contain_sf"/>
</dbReference>
<organism evidence="4 5">
    <name type="scientific">Vibrio rotiferianus</name>
    <dbReference type="NCBI Taxonomy" id="190895"/>
    <lineage>
        <taxon>Bacteria</taxon>
        <taxon>Pseudomonadati</taxon>
        <taxon>Pseudomonadota</taxon>
        <taxon>Gammaproteobacteria</taxon>
        <taxon>Vibrionales</taxon>
        <taxon>Vibrionaceae</taxon>
        <taxon>Vibrio</taxon>
    </lineage>
</organism>
<evidence type="ECO:0000256" key="3">
    <source>
        <dbReference type="SAM" id="SignalP"/>
    </source>
</evidence>
<accession>A0A510IF81</accession>
<name>A0A510IF81_9VIBR</name>
<keyword evidence="2" id="KW-0040">ANK repeat</keyword>
<evidence type="ECO:0000313" key="4">
    <source>
        <dbReference type="EMBL" id="BBL92207.1"/>
    </source>
</evidence>
<evidence type="ECO:0000313" key="5">
    <source>
        <dbReference type="Proteomes" id="UP000315115"/>
    </source>
</evidence>
<keyword evidence="3" id="KW-0732">Signal</keyword>
<dbReference type="Proteomes" id="UP000315115">
    <property type="component" value="Chromosome 2"/>
</dbReference>
<keyword evidence="1" id="KW-0677">Repeat</keyword>
<dbReference type="Gene3D" id="1.25.40.20">
    <property type="entry name" value="Ankyrin repeat-containing domain"/>
    <property type="match status" value="1"/>
</dbReference>
<gene>
    <name evidence="4" type="ORF">VroAM7_48600</name>
</gene>
<dbReference type="EMBL" id="AP019799">
    <property type="protein sequence ID" value="BBL92207.1"/>
    <property type="molecule type" value="Genomic_DNA"/>
</dbReference>
<protein>
    <submittedName>
        <fullName evidence="4">Uncharacterized protein</fullName>
    </submittedName>
</protein>